<keyword evidence="1" id="KW-0812">Transmembrane</keyword>
<evidence type="ECO:0000313" key="6">
    <source>
        <dbReference type="Proteomes" id="UP000318199"/>
    </source>
</evidence>
<feature type="transmembrane region" description="Helical" evidence="1">
    <location>
        <begin position="233"/>
        <end position="257"/>
    </location>
</feature>
<feature type="transmembrane region" description="Helical" evidence="1">
    <location>
        <begin position="201"/>
        <end position="221"/>
    </location>
</feature>
<feature type="signal peptide" evidence="2">
    <location>
        <begin position="1"/>
        <end position="21"/>
    </location>
</feature>
<dbReference type="Pfam" id="PF07695">
    <property type="entry name" value="7TMR-DISM_7TM"/>
    <property type="match status" value="1"/>
</dbReference>
<feature type="domain" description="7TM-DISM receptor extracellular" evidence="3">
    <location>
        <begin position="174"/>
        <end position="367"/>
    </location>
</feature>
<feature type="transmembrane region" description="Helical" evidence="1">
    <location>
        <begin position="349"/>
        <end position="369"/>
    </location>
</feature>
<feature type="transmembrane region" description="Helical" evidence="1">
    <location>
        <begin position="170"/>
        <end position="194"/>
    </location>
</feature>
<feature type="chain" id="PRO_5021798162" description="7TM-DISM receptor extracellular domain-containing protein" evidence="2">
    <location>
        <begin position="22"/>
        <end position="554"/>
    </location>
</feature>
<gene>
    <name evidence="5" type="ORF">FN976_18590</name>
</gene>
<keyword evidence="6" id="KW-1185">Reference proteome</keyword>
<comment type="caution">
    <text evidence="5">The sequence shown here is derived from an EMBL/GenBank/DDBJ whole genome shotgun (WGS) entry which is preliminary data.</text>
</comment>
<evidence type="ECO:0000313" key="5">
    <source>
        <dbReference type="EMBL" id="TWO69825.1"/>
    </source>
</evidence>
<feature type="domain" description="7TM-DISM receptor extracellular" evidence="4">
    <location>
        <begin position="69"/>
        <end position="153"/>
    </location>
</feature>
<protein>
    <recommendedName>
        <fullName evidence="7">7TM-DISM receptor extracellular domain-containing protein</fullName>
    </recommendedName>
</protein>
<feature type="transmembrane region" description="Helical" evidence="1">
    <location>
        <begin position="322"/>
        <end position="343"/>
    </location>
</feature>
<reference evidence="5 6" key="1">
    <citation type="submission" date="2019-07" db="EMBL/GenBank/DDBJ databases">
        <title>Caenimonas sedimenti sp. nov., isolated from activated sludge.</title>
        <authorList>
            <person name="Xu J."/>
        </authorList>
    </citation>
    <scope>NUCLEOTIDE SEQUENCE [LARGE SCALE GENOMIC DNA]</scope>
    <source>
        <strain evidence="5 6">HX-9-20</strain>
    </source>
</reference>
<evidence type="ECO:0008006" key="7">
    <source>
        <dbReference type="Google" id="ProtNLM"/>
    </source>
</evidence>
<dbReference type="Pfam" id="PF07696">
    <property type="entry name" value="7TMR-DISMED2"/>
    <property type="match status" value="1"/>
</dbReference>
<keyword evidence="2" id="KW-0732">Signal</keyword>
<dbReference type="AlphaFoldDB" id="A0A562ZNE5"/>
<dbReference type="Proteomes" id="UP000318199">
    <property type="component" value="Unassembled WGS sequence"/>
</dbReference>
<sequence length="554" mass="60429">MKVLPWLAGLWLLVVALAAAAAPPPQIVSVKSWQPPEGGDTFAQARELLDALAPTAVRPGEDAEFRAAARRPTWLAITLPELSRSWVLEFTHPSLRTAELYLADGAGTPVGRSGRDVPASERLHQRFPATLALPPTVGPRTVYVRLQATVPAQGHVLLAPQGQWELQSRLTLAGMTLGFSVAALAALYALVMALVHRSGAYVCYGLLTLAIIAHGLFVTGLGEAVLWPMLAAWRTQCVALSACFASGLALLLLERAFALERSTPRFSRLLRVAGLLCLLTGAALLPLALPVEQAVSLGVMGVAVTLGFIGMVLAWRTHNRAAGWLLAGYLPLLAGVGTVAMALDGQVRFAEWVLMVLPFAGMLQIPFQLHGLRLLEHRRGEVRRHLRKLEEIAGPQEESRDEIGARLAFPRQEGEEKALRATLLLLRFTGLTPGRTVLREHDGSAVEKYLQSMMAAAARPGGQIGRWSFHELVVRDMLHDSDAEIEGFIAALFAEALRSERFGIPSREPDLRIAFVRVTAPQIPVMQLTRKLSRALDDPARRDLRHIEIEAWED</sequence>
<keyword evidence="1" id="KW-1133">Transmembrane helix</keyword>
<evidence type="ECO:0000256" key="1">
    <source>
        <dbReference type="SAM" id="Phobius"/>
    </source>
</evidence>
<evidence type="ECO:0000259" key="3">
    <source>
        <dbReference type="Pfam" id="PF07695"/>
    </source>
</evidence>
<proteinExistence type="predicted"/>
<evidence type="ECO:0000256" key="2">
    <source>
        <dbReference type="SAM" id="SignalP"/>
    </source>
</evidence>
<dbReference type="RefSeq" id="WP_145894538.1">
    <property type="nucleotide sequence ID" value="NZ_VOBQ01000014.1"/>
</dbReference>
<dbReference type="InterPro" id="IPR011623">
    <property type="entry name" value="7TMR_DISM_rcpt_extracell_dom1"/>
</dbReference>
<dbReference type="Gene3D" id="2.60.40.2380">
    <property type="match status" value="1"/>
</dbReference>
<accession>A0A562ZNE5</accession>
<name>A0A562ZNE5_9BURK</name>
<dbReference type="InterPro" id="IPR011622">
    <property type="entry name" value="7TMR_DISM_rcpt_extracell_dom2"/>
</dbReference>
<dbReference type="EMBL" id="VOBQ01000014">
    <property type="protein sequence ID" value="TWO69825.1"/>
    <property type="molecule type" value="Genomic_DNA"/>
</dbReference>
<feature type="transmembrane region" description="Helical" evidence="1">
    <location>
        <begin position="269"/>
        <end position="289"/>
    </location>
</feature>
<keyword evidence="1" id="KW-0472">Membrane</keyword>
<evidence type="ECO:0000259" key="4">
    <source>
        <dbReference type="Pfam" id="PF07696"/>
    </source>
</evidence>
<organism evidence="5 6">
    <name type="scientific">Caenimonas sedimenti</name>
    <dbReference type="NCBI Taxonomy" id="2596921"/>
    <lineage>
        <taxon>Bacteria</taxon>
        <taxon>Pseudomonadati</taxon>
        <taxon>Pseudomonadota</taxon>
        <taxon>Betaproteobacteria</taxon>
        <taxon>Burkholderiales</taxon>
        <taxon>Comamonadaceae</taxon>
        <taxon>Caenimonas</taxon>
    </lineage>
</organism>
<feature type="transmembrane region" description="Helical" evidence="1">
    <location>
        <begin position="295"/>
        <end position="315"/>
    </location>
</feature>